<sequence length="200" mass="22836">MEAFVPRLYLAPVKDEEAESQRKAKSRHARQTRRSTQGVTLTDLKEAQMSYSLSHQDREKEEESTLSHRPAPCLRRGFADETGDQSGLTESKETSEFTLNWSQMDKEGNIENQLETVVESPDLSNLSIYGYCGFPQSNSFFRVGERRRRDENQNPVEDAAHLTFSTTLQQRYLCCDAQGTEVCGNPSLVQCYTNLQPEER</sequence>
<evidence type="ECO:0000313" key="5">
    <source>
        <dbReference type="Proteomes" id="UP001482620"/>
    </source>
</evidence>
<evidence type="ECO:0000256" key="3">
    <source>
        <dbReference type="SAM" id="MobiDB-lite"/>
    </source>
</evidence>
<feature type="compositionally biased region" description="Basic residues" evidence="3">
    <location>
        <begin position="23"/>
        <end position="33"/>
    </location>
</feature>
<feature type="compositionally biased region" description="Basic and acidic residues" evidence="3">
    <location>
        <begin position="55"/>
        <end position="66"/>
    </location>
</feature>
<protein>
    <submittedName>
        <fullName evidence="4">Uncharacterized protein</fullName>
    </submittedName>
</protein>
<dbReference type="InterPro" id="IPR051226">
    <property type="entry name" value="PP1_Regulatory_Subunit"/>
</dbReference>
<comment type="caution">
    <text evidence="4">The sequence shown here is derived from an EMBL/GenBank/DDBJ whole genome shotgun (WGS) entry which is preliminary data.</text>
</comment>
<name>A0ABV0UI78_9TELE</name>
<dbReference type="PANTHER" id="PTHR24179">
    <property type="entry name" value="PROTEIN PHOSPHATASE 1 REGULATORY SUBUNIT 12"/>
    <property type="match status" value="1"/>
</dbReference>
<feature type="compositionally biased region" description="Basic and acidic residues" evidence="3">
    <location>
        <begin position="13"/>
        <end position="22"/>
    </location>
</feature>
<keyword evidence="1" id="KW-0677">Repeat</keyword>
<dbReference type="CDD" id="cd21930">
    <property type="entry name" value="IPD_PPP1R12"/>
    <property type="match status" value="1"/>
</dbReference>
<dbReference type="Gene3D" id="6.10.140.390">
    <property type="match status" value="1"/>
</dbReference>
<proteinExistence type="predicted"/>
<reference evidence="4 5" key="1">
    <citation type="submission" date="2021-06" db="EMBL/GenBank/DDBJ databases">
        <authorList>
            <person name="Palmer J.M."/>
        </authorList>
    </citation>
    <scope>NUCLEOTIDE SEQUENCE [LARGE SCALE GENOMIC DNA]</scope>
    <source>
        <strain evidence="5">if_2019</strain>
        <tissue evidence="4">Muscle</tissue>
    </source>
</reference>
<evidence type="ECO:0000313" key="4">
    <source>
        <dbReference type="EMBL" id="MEQ2244950.1"/>
    </source>
</evidence>
<organism evidence="4 5">
    <name type="scientific">Ilyodon furcidens</name>
    <name type="common">goldbreast splitfin</name>
    <dbReference type="NCBI Taxonomy" id="33524"/>
    <lineage>
        <taxon>Eukaryota</taxon>
        <taxon>Metazoa</taxon>
        <taxon>Chordata</taxon>
        <taxon>Craniata</taxon>
        <taxon>Vertebrata</taxon>
        <taxon>Euteleostomi</taxon>
        <taxon>Actinopterygii</taxon>
        <taxon>Neopterygii</taxon>
        <taxon>Teleostei</taxon>
        <taxon>Neoteleostei</taxon>
        <taxon>Acanthomorphata</taxon>
        <taxon>Ovalentaria</taxon>
        <taxon>Atherinomorphae</taxon>
        <taxon>Cyprinodontiformes</taxon>
        <taxon>Goodeidae</taxon>
        <taxon>Ilyodon</taxon>
    </lineage>
</organism>
<gene>
    <name evidence="4" type="ORF">ILYODFUR_022518</name>
</gene>
<keyword evidence="5" id="KW-1185">Reference proteome</keyword>
<evidence type="ECO:0000256" key="1">
    <source>
        <dbReference type="ARBA" id="ARBA00022737"/>
    </source>
</evidence>
<dbReference type="EMBL" id="JAHRIQ010072002">
    <property type="protein sequence ID" value="MEQ2244950.1"/>
    <property type="molecule type" value="Genomic_DNA"/>
</dbReference>
<evidence type="ECO:0000256" key="2">
    <source>
        <dbReference type="ARBA" id="ARBA00023043"/>
    </source>
</evidence>
<accession>A0ABV0UI78</accession>
<dbReference type="Proteomes" id="UP001482620">
    <property type="component" value="Unassembled WGS sequence"/>
</dbReference>
<feature type="region of interest" description="Disordered" evidence="3">
    <location>
        <begin position="1"/>
        <end position="106"/>
    </location>
</feature>
<keyword evidence="2" id="KW-0040">ANK repeat</keyword>
<dbReference type="PANTHER" id="PTHR24179:SF20">
    <property type="entry name" value="PROTEIN PHOSPHATASE 1 REGULATORY SUBUNIT 12A"/>
    <property type="match status" value="1"/>
</dbReference>